<feature type="chain" id="PRO_5006522262" description="Carboxypeptidase" evidence="10">
    <location>
        <begin position="24"/>
        <end position="430"/>
    </location>
</feature>
<evidence type="ECO:0000313" key="12">
    <source>
        <dbReference type="Proteomes" id="UP000007801"/>
    </source>
</evidence>
<dbReference type="HOGENOM" id="CLU_008523_1_0_1"/>
<reference evidence="11 12" key="1">
    <citation type="journal article" date="2007" name="Nature">
        <title>Evolution of genes and genomes on the Drosophila phylogeny.</title>
        <authorList>
            <consortium name="Drosophila 12 Genomes Consortium"/>
            <person name="Clark A.G."/>
            <person name="Eisen M.B."/>
            <person name="Smith D.R."/>
            <person name="Bergman C.M."/>
            <person name="Oliver B."/>
            <person name="Markow T.A."/>
            <person name="Kaufman T.C."/>
            <person name="Kellis M."/>
            <person name="Gelbart W."/>
            <person name="Iyer V.N."/>
            <person name="Pollard D.A."/>
            <person name="Sackton T.B."/>
            <person name="Larracuente A.M."/>
            <person name="Singh N.D."/>
            <person name="Abad J.P."/>
            <person name="Abt D.N."/>
            <person name="Adryan B."/>
            <person name="Aguade M."/>
            <person name="Akashi H."/>
            <person name="Anderson W.W."/>
            <person name="Aquadro C.F."/>
            <person name="Ardell D.H."/>
            <person name="Arguello R."/>
            <person name="Artieri C.G."/>
            <person name="Barbash D.A."/>
            <person name="Barker D."/>
            <person name="Barsanti P."/>
            <person name="Batterham P."/>
            <person name="Batzoglou S."/>
            <person name="Begun D."/>
            <person name="Bhutkar A."/>
            <person name="Blanco E."/>
            <person name="Bosak S.A."/>
            <person name="Bradley R.K."/>
            <person name="Brand A.D."/>
            <person name="Brent M.R."/>
            <person name="Brooks A.N."/>
            <person name="Brown R.H."/>
            <person name="Butlin R.K."/>
            <person name="Caggese C."/>
            <person name="Calvi B.R."/>
            <person name="Bernardo de Carvalho A."/>
            <person name="Caspi A."/>
            <person name="Castrezana S."/>
            <person name="Celniker S.E."/>
            <person name="Chang J.L."/>
            <person name="Chapple C."/>
            <person name="Chatterji S."/>
            <person name="Chinwalla A."/>
            <person name="Civetta A."/>
            <person name="Clifton S.W."/>
            <person name="Comeron J.M."/>
            <person name="Costello J.C."/>
            <person name="Coyne J.A."/>
            <person name="Daub J."/>
            <person name="David R.G."/>
            <person name="Delcher A.L."/>
            <person name="Delehaunty K."/>
            <person name="Do C.B."/>
            <person name="Ebling H."/>
            <person name="Edwards K."/>
            <person name="Eickbush T."/>
            <person name="Evans J.D."/>
            <person name="Filipski A."/>
            <person name="Findeiss S."/>
            <person name="Freyhult E."/>
            <person name="Fulton L."/>
            <person name="Fulton R."/>
            <person name="Garcia A.C."/>
            <person name="Gardiner A."/>
            <person name="Garfield D.A."/>
            <person name="Garvin B.E."/>
            <person name="Gibson G."/>
            <person name="Gilbert D."/>
            <person name="Gnerre S."/>
            <person name="Godfrey J."/>
            <person name="Good R."/>
            <person name="Gotea V."/>
            <person name="Gravely B."/>
            <person name="Greenberg A.J."/>
            <person name="Griffiths-Jones S."/>
            <person name="Gross S."/>
            <person name="Guigo R."/>
            <person name="Gustafson E.A."/>
            <person name="Haerty W."/>
            <person name="Hahn M.W."/>
            <person name="Halligan D.L."/>
            <person name="Halpern A.L."/>
            <person name="Halter G.M."/>
            <person name="Han M.V."/>
            <person name="Heger A."/>
            <person name="Hillier L."/>
            <person name="Hinrichs A.S."/>
            <person name="Holmes I."/>
            <person name="Hoskins R.A."/>
            <person name="Hubisz M.J."/>
            <person name="Hultmark D."/>
            <person name="Huntley M.A."/>
            <person name="Jaffe D.B."/>
            <person name="Jagadeeshan S."/>
            <person name="Jeck W.R."/>
            <person name="Johnson J."/>
            <person name="Jones C.D."/>
            <person name="Jordan W.C."/>
            <person name="Karpen G.H."/>
            <person name="Kataoka E."/>
            <person name="Keightley P.D."/>
            <person name="Kheradpour P."/>
            <person name="Kirkness E.F."/>
            <person name="Koerich L.B."/>
            <person name="Kristiansen K."/>
            <person name="Kudrna D."/>
            <person name="Kulathinal R.J."/>
            <person name="Kumar S."/>
            <person name="Kwok R."/>
            <person name="Lander E."/>
            <person name="Langley C.H."/>
            <person name="Lapoint R."/>
            <person name="Lazzaro B.P."/>
            <person name="Lee S.J."/>
            <person name="Levesque L."/>
            <person name="Li R."/>
            <person name="Lin C.F."/>
            <person name="Lin M.F."/>
            <person name="Lindblad-Toh K."/>
            <person name="Llopart A."/>
            <person name="Long M."/>
            <person name="Low L."/>
            <person name="Lozovsky E."/>
            <person name="Lu J."/>
            <person name="Luo M."/>
            <person name="Machado C.A."/>
            <person name="Makalowski W."/>
            <person name="Marzo M."/>
            <person name="Matsuda M."/>
            <person name="Matzkin L."/>
            <person name="McAllister B."/>
            <person name="McBride C.S."/>
            <person name="McKernan B."/>
            <person name="McKernan K."/>
            <person name="Mendez-Lago M."/>
            <person name="Minx P."/>
            <person name="Mollenhauer M.U."/>
            <person name="Montooth K."/>
            <person name="Mount S.M."/>
            <person name="Mu X."/>
            <person name="Myers E."/>
            <person name="Negre B."/>
            <person name="Newfeld S."/>
            <person name="Nielsen R."/>
            <person name="Noor M.A."/>
            <person name="O'Grady P."/>
            <person name="Pachter L."/>
            <person name="Papaceit M."/>
            <person name="Parisi M.J."/>
            <person name="Parisi M."/>
            <person name="Parts L."/>
            <person name="Pedersen J.S."/>
            <person name="Pesole G."/>
            <person name="Phillippy A.M."/>
            <person name="Ponting C.P."/>
            <person name="Pop M."/>
            <person name="Porcelli D."/>
            <person name="Powell J.R."/>
            <person name="Prohaska S."/>
            <person name="Pruitt K."/>
            <person name="Puig M."/>
            <person name="Quesneville H."/>
            <person name="Ram K.R."/>
            <person name="Rand D."/>
            <person name="Rasmussen M.D."/>
            <person name="Reed L.K."/>
            <person name="Reenan R."/>
            <person name="Reily A."/>
            <person name="Remington K.A."/>
            <person name="Rieger T.T."/>
            <person name="Ritchie M.G."/>
            <person name="Robin C."/>
            <person name="Rogers Y.H."/>
            <person name="Rohde C."/>
            <person name="Rozas J."/>
            <person name="Rubenfield M.J."/>
            <person name="Ruiz A."/>
            <person name="Russo S."/>
            <person name="Salzberg S.L."/>
            <person name="Sanchez-Gracia A."/>
            <person name="Saranga D.J."/>
            <person name="Sato H."/>
            <person name="Schaeffer S.W."/>
            <person name="Schatz M.C."/>
            <person name="Schlenke T."/>
            <person name="Schwartz R."/>
            <person name="Segarra C."/>
            <person name="Singh R.S."/>
            <person name="Sirot L."/>
            <person name="Sirota M."/>
            <person name="Sisneros N.B."/>
            <person name="Smith C.D."/>
            <person name="Smith T.F."/>
            <person name="Spieth J."/>
            <person name="Stage D.E."/>
            <person name="Stark A."/>
            <person name="Stephan W."/>
            <person name="Strausberg R.L."/>
            <person name="Strempel S."/>
            <person name="Sturgill D."/>
            <person name="Sutton G."/>
            <person name="Sutton G.G."/>
            <person name="Tao W."/>
            <person name="Teichmann S."/>
            <person name="Tobari Y.N."/>
            <person name="Tomimura Y."/>
            <person name="Tsolas J.M."/>
            <person name="Valente V.L."/>
            <person name="Venter E."/>
            <person name="Venter J.C."/>
            <person name="Vicario S."/>
            <person name="Vieira F.G."/>
            <person name="Vilella A.J."/>
            <person name="Villasante A."/>
            <person name="Walenz B."/>
            <person name="Wang J."/>
            <person name="Wasserman M."/>
            <person name="Watts T."/>
            <person name="Wilson D."/>
            <person name="Wilson R.K."/>
            <person name="Wing R.A."/>
            <person name="Wolfner M.F."/>
            <person name="Wong A."/>
            <person name="Wong G.K."/>
            <person name="Wu C.I."/>
            <person name="Wu G."/>
            <person name="Yamamoto D."/>
            <person name="Yang H.P."/>
            <person name="Yang S.P."/>
            <person name="Yorke J.A."/>
            <person name="Yoshida K."/>
            <person name="Zdobnov E."/>
            <person name="Zhang P."/>
            <person name="Zhang Y."/>
            <person name="Zimin A.V."/>
            <person name="Baldwin J."/>
            <person name="Abdouelleil A."/>
            <person name="Abdulkadir J."/>
            <person name="Abebe A."/>
            <person name="Abera B."/>
            <person name="Abreu J."/>
            <person name="Acer S.C."/>
            <person name="Aftuck L."/>
            <person name="Alexander A."/>
            <person name="An P."/>
            <person name="Anderson E."/>
            <person name="Anderson S."/>
            <person name="Arachi H."/>
            <person name="Azer M."/>
            <person name="Bachantsang P."/>
            <person name="Barry A."/>
            <person name="Bayul T."/>
            <person name="Berlin A."/>
            <person name="Bessette D."/>
            <person name="Bloom T."/>
            <person name="Blye J."/>
            <person name="Boguslavskiy L."/>
            <person name="Bonnet C."/>
            <person name="Boukhgalter B."/>
            <person name="Bourzgui I."/>
            <person name="Brown A."/>
            <person name="Cahill P."/>
            <person name="Channer S."/>
            <person name="Cheshatsang Y."/>
            <person name="Chuda L."/>
            <person name="Citroen M."/>
            <person name="Collymore A."/>
            <person name="Cooke P."/>
            <person name="Costello M."/>
            <person name="D'Aco K."/>
            <person name="Daza R."/>
            <person name="De Haan G."/>
            <person name="DeGray S."/>
            <person name="DeMaso C."/>
            <person name="Dhargay N."/>
            <person name="Dooley K."/>
            <person name="Dooley E."/>
            <person name="Doricent M."/>
            <person name="Dorje P."/>
            <person name="Dorjee K."/>
            <person name="Dupes A."/>
            <person name="Elong R."/>
            <person name="Falk J."/>
            <person name="Farina A."/>
            <person name="Faro S."/>
            <person name="Ferguson D."/>
            <person name="Fisher S."/>
            <person name="Foley C.D."/>
            <person name="Franke A."/>
            <person name="Friedrich D."/>
            <person name="Gadbois L."/>
            <person name="Gearin G."/>
            <person name="Gearin C.R."/>
            <person name="Giannoukos G."/>
            <person name="Goode T."/>
            <person name="Graham J."/>
            <person name="Grandbois E."/>
            <person name="Grewal S."/>
            <person name="Gyaltsen K."/>
            <person name="Hafez N."/>
            <person name="Hagos B."/>
            <person name="Hall J."/>
            <person name="Henson C."/>
            <person name="Hollinger A."/>
            <person name="Honan T."/>
            <person name="Huard M.D."/>
            <person name="Hughes L."/>
            <person name="Hurhula B."/>
            <person name="Husby M.E."/>
            <person name="Kamat A."/>
            <person name="Kanga B."/>
            <person name="Kashin S."/>
            <person name="Khazanovich D."/>
            <person name="Kisner P."/>
            <person name="Lance K."/>
            <person name="Lara M."/>
            <person name="Lee W."/>
            <person name="Lennon N."/>
            <person name="Letendre F."/>
            <person name="LeVine R."/>
            <person name="Lipovsky A."/>
            <person name="Liu X."/>
            <person name="Liu J."/>
            <person name="Liu S."/>
            <person name="Lokyitsang T."/>
            <person name="Lokyitsang Y."/>
            <person name="Lubonja R."/>
            <person name="Lui A."/>
            <person name="MacDonald P."/>
            <person name="Magnisalis V."/>
            <person name="Maru K."/>
            <person name="Matthews C."/>
            <person name="McCusker W."/>
            <person name="McDonough S."/>
            <person name="Mehta T."/>
            <person name="Meldrim J."/>
            <person name="Meneus L."/>
            <person name="Mihai O."/>
            <person name="Mihalev A."/>
            <person name="Mihova T."/>
            <person name="Mittelman R."/>
            <person name="Mlenga V."/>
            <person name="Montmayeur A."/>
            <person name="Mulrain L."/>
            <person name="Navidi A."/>
            <person name="Naylor J."/>
            <person name="Negash T."/>
            <person name="Nguyen T."/>
            <person name="Nguyen N."/>
            <person name="Nicol R."/>
            <person name="Norbu C."/>
            <person name="Norbu N."/>
            <person name="Novod N."/>
            <person name="O'Neill B."/>
            <person name="Osman S."/>
            <person name="Markiewicz E."/>
            <person name="Oyono O.L."/>
            <person name="Patti C."/>
            <person name="Phunkhang P."/>
            <person name="Pierre F."/>
            <person name="Priest M."/>
            <person name="Raghuraman S."/>
            <person name="Rege F."/>
            <person name="Reyes R."/>
            <person name="Rise C."/>
            <person name="Rogov P."/>
            <person name="Ross K."/>
            <person name="Ryan E."/>
            <person name="Settipalli S."/>
            <person name="Shea T."/>
            <person name="Sherpa N."/>
            <person name="Shi L."/>
            <person name="Shih D."/>
            <person name="Sparrow T."/>
            <person name="Spaulding J."/>
            <person name="Stalker J."/>
            <person name="Stange-Thomann N."/>
            <person name="Stavropoulos S."/>
            <person name="Stone C."/>
            <person name="Strader C."/>
            <person name="Tesfaye S."/>
            <person name="Thomson T."/>
            <person name="Thoulutsang Y."/>
            <person name="Thoulutsang D."/>
            <person name="Topham K."/>
            <person name="Topping I."/>
            <person name="Tsamla T."/>
            <person name="Vassiliev H."/>
            <person name="Vo A."/>
            <person name="Wangchuk T."/>
            <person name="Wangdi T."/>
            <person name="Weiand M."/>
            <person name="Wilkinson J."/>
            <person name="Wilson A."/>
            <person name="Yadav S."/>
            <person name="Young G."/>
            <person name="Yu Q."/>
            <person name="Zembek L."/>
            <person name="Zhong D."/>
            <person name="Zimmer A."/>
            <person name="Zwirko Z."/>
            <person name="Jaffe D.B."/>
            <person name="Alvarez P."/>
            <person name="Brockman W."/>
            <person name="Butler J."/>
            <person name="Chin C."/>
            <person name="Gnerre S."/>
            <person name="Grabherr M."/>
            <person name="Kleber M."/>
            <person name="Mauceli E."/>
            <person name="MacCallum I."/>
        </authorList>
    </citation>
    <scope>NUCLEOTIDE SEQUENCE [LARGE SCALE GENOMIC DNA]</scope>
    <source>
        <strain evidence="12">Tucson 14024-0371.13</strain>
    </source>
</reference>
<dbReference type="AlphaFoldDB" id="B3ML05"/>
<evidence type="ECO:0000313" key="11">
    <source>
        <dbReference type="EMBL" id="EDV30663.1"/>
    </source>
</evidence>
<keyword evidence="3" id="KW-0964">Secreted</keyword>
<keyword evidence="5 10" id="KW-0645">Protease</keyword>
<dbReference type="PRINTS" id="PR00724">
    <property type="entry name" value="CRBOXYPTASEC"/>
</dbReference>
<feature type="signal peptide" evidence="10">
    <location>
        <begin position="1"/>
        <end position="23"/>
    </location>
</feature>
<dbReference type="Gene3D" id="3.40.50.1820">
    <property type="entry name" value="alpha/beta hydrolase"/>
    <property type="match status" value="1"/>
</dbReference>
<dbReference type="EC" id="3.4.16.-" evidence="10"/>
<dbReference type="EMBL" id="CH902620">
    <property type="protein sequence ID" value="EDV30663.1"/>
    <property type="molecule type" value="Genomic_DNA"/>
</dbReference>
<dbReference type="InterPro" id="IPR018202">
    <property type="entry name" value="Ser_caboxypep_ser_AS"/>
</dbReference>
<dbReference type="InterPro" id="IPR001563">
    <property type="entry name" value="Peptidase_S10"/>
</dbReference>
<evidence type="ECO:0000256" key="5">
    <source>
        <dbReference type="ARBA" id="ARBA00022670"/>
    </source>
</evidence>
<keyword evidence="4 10" id="KW-0121">Carboxypeptidase</keyword>
<dbReference type="GO" id="GO:0004185">
    <property type="term" value="F:serine-type carboxypeptidase activity"/>
    <property type="evidence" value="ECO:0007669"/>
    <property type="project" value="UniProtKB-UniRule"/>
</dbReference>
<evidence type="ECO:0000256" key="3">
    <source>
        <dbReference type="ARBA" id="ARBA00022525"/>
    </source>
</evidence>
<comment type="similarity">
    <text evidence="2 10">Belongs to the peptidase S10 family.</text>
</comment>
<evidence type="ECO:0000256" key="8">
    <source>
        <dbReference type="ARBA" id="ARBA00023180"/>
    </source>
</evidence>
<keyword evidence="6 10" id="KW-0732">Signal</keyword>
<dbReference type="MEROPS" id="S10.A50"/>
<dbReference type="FunFam" id="3.40.50.1820:FF:000075">
    <property type="entry name" value="Carboxypeptidase"/>
    <property type="match status" value="1"/>
</dbReference>
<dbReference type="GO" id="GO:0005576">
    <property type="term" value="C:extracellular region"/>
    <property type="evidence" value="ECO:0007669"/>
    <property type="project" value="UniProtKB-SubCell"/>
</dbReference>
<sequence length="430" mass="48134">MRCCGCWLLVVLLLGISVLRAKARKGVGPGEQDWGYVDIREGAHMFYWLYYTTANVSSYTERPLILWLQGGPGGPSSALGNFGELGPIDHKGDPREGNWAQHVNLLFVDSPVGSGFSYVDNTSLIASNNEELTDDLMTFMMYFYKQHKEFKAVPLHIFTESYGGKMAPALAIRLDAAMSTGEIAEPGTLQTVTIGNPWISTRHICKEHSRYLFVNGLIDEDGAAKIDAQEDKILSALKEHEFEKATDEYLEWYELMQELTGEVFLYNSQTHVDPSEDRTYGYGEELTNFMQDNVSQALQINGSVYASQVLDVLTSLHADRLRSEINLVPYLLNKTTVKINIYSGQLDTLVPTAATLALIKDWSWTNKSEYLKAERTPIVVNGRLQGYKKVGGQFGMYWINRSGHLAPSDNPTAMQFVLKDVTGYDDDSSK</sequence>
<dbReference type="eggNOG" id="KOG1283">
    <property type="taxonomic scope" value="Eukaryota"/>
</dbReference>
<dbReference type="InParanoid" id="B3ML05"/>
<evidence type="ECO:0000256" key="10">
    <source>
        <dbReference type="RuleBase" id="RU361156"/>
    </source>
</evidence>
<evidence type="ECO:0000256" key="6">
    <source>
        <dbReference type="ARBA" id="ARBA00022729"/>
    </source>
</evidence>
<comment type="subcellular location">
    <subcellularLocation>
        <location evidence="1">Secreted</location>
    </subcellularLocation>
</comment>
<dbReference type="PANTHER" id="PTHR11802:SF3">
    <property type="entry name" value="RETINOID-INDUCIBLE SERINE CARBOXYPEPTIDASE"/>
    <property type="match status" value="1"/>
</dbReference>
<dbReference type="PANTHER" id="PTHR11802">
    <property type="entry name" value="SERINE PROTEASE FAMILY S10 SERINE CARBOXYPEPTIDASE"/>
    <property type="match status" value="1"/>
</dbReference>
<evidence type="ECO:0000256" key="1">
    <source>
        <dbReference type="ARBA" id="ARBA00004613"/>
    </source>
</evidence>
<evidence type="ECO:0000256" key="4">
    <source>
        <dbReference type="ARBA" id="ARBA00022645"/>
    </source>
</evidence>
<dbReference type="STRING" id="7217.B3ML05"/>
<dbReference type="PROSITE" id="PS00131">
    <property type="entry name" value="CARBOXYPEPT_SER_SER"/>
    <property type="match status" value="1"/>
</dbReference>
<comment type="function">
    <text evidence="9">May be involved in vascular wall and kidney homeostasis.</text>
</comment>
<protein>
    <recommendedName>
        <fullName evidence="10">Carboxypeptidase</fullName>
        <ecNumber evidence="10">3.4.16.-</ecNumber>
    </recommendedName>
</protein>
<dbReference type="GeneID" id="6497782"/>
<name>B3ML05_DROAN</name>
<evidence type="ECO:0000256" key="7">
    <source>
        <dbReference type="ARBA" id="ARBA00022801"/>
    </source>
</evidence>
<dbReference type="PhylomeDB" id="B3ML05"/>
<dbReference type="SUPFAM" id="SSF53474">
    <property type="entry name" value="alpha/beta-Hydrolases"/>
    <property type="match status" value="1"/>
</dbReference>
<keyword evidence="8" id="KW-0325">Glycoprotein</keyword>
<dbReference type="OMA" id="SHYTERP"/>
<dbReference type="FunCoup" id="B3ML05">
    <property type="interactions" value="23"/>
</dbReference>
<dbReference type="GO" id="GO:0006508">
    <property type="term" value="P:proteolysis"/>
    <property type="evidence" value="ECO:0007669"/>
    <property type="project" value="UniProtKB-KW"/>
</dbReference>
<evidence type="ECO:0000256" key="9">
    <source>
        <dbReference type="ARBA" id="ARBA00055847"/>
    </source>
</evidence>
<organism evidence="11 12">
    <name type="scientific">Drosophila ananassae</name>
    <name type="common">Fruit fly</name>
    <dbReference type="NCBI Taxonomy" id="7217"/>
    <lineage>
        <taxon>Eukaryota</taxon>
        <taxon>Metazoa</taxon>
        <taxon>Ecdysozoa</taxon>
        <taxon>Arthropoda</taxon>
        <taxon>Hexapoda</taxon>
        <taxon>Insecta</taxon>
        <taxon>Pterygota</taxon>
        <taxon>Neoptera</taxon>
        <taxon>Endopterygota</taxon>
        <taxon>Diptera</taxon>
        <taxon>Brachycera</taxon>
        <taxon>Muscomorpha</taxon>
        <taxon>Ephydroidea</taxon>
        <taxon>Drosophilidae</taxon>
        <taxon>Drosophila</taxon>
        <taxon>Sophophora</taxon>
    </lineage>
</organism>
<dbReference type="InterPro" id="IPR029058">
    <property type="entry name" value="AB_hydrolase_fold"/>
</dbReference>
<keyword evidence="12" id="KW-1185">Reference proteome</keyword>
<proteinExistence type="inferred from homology"/>
<keyword evidence="7 10" id="KW-0378">Hydrolase</keyword>
<dbReference type="Proteomes" id="UP000007801">
    <property type="component" value="Unassembled WGS sequence"/>
</dbReference>
<gene>
    <name evidence="11" type="primary">Dana\GF14967</name>
    <name evidence="11" type="synonym">dana_GLEANR_15733</name>
    <name evidence="11" type="ORF">GF14967</name>
</gene>
<evidence type="ECO:0000256" key="2">
    <source>
        <dbReference type="ARBA" id="ARBA00009431"/>
    </source>
</evidence>
<dbReference type="OrthoDB" id="443318at2759"/>
<accession>B3ML05</accession>
<dbReference type="KEGG" id="dan:6497782"/>
<dbReference type="SMR" id="B3ML05"/>
<dbReference type="Pfam" id="PF00450">
    <property type="entry name" value="Peptidase_S10"/>
    <property type="match status" value="1"/>
</dbReference>